<reference evidence="4 5" key="1">
    <citation type="submission" date="2012-05" db="EMBL/GenBank/DDBJ databases">
        <authorList>
            <person name="Weinstock G."/>
            <person name="Sodergren E."/>
            <person name="Lobos E.A."/>
            <person name="Fulton L."/>
            <person name="Fulton R."/>
            <person name="Courtney L."/>
            <person name="Fronick C."/>
            <person name="O'Laughlin M."/>
            <person name="Godfrey J."/>
            <person name="Wilson R.M."/>
            <person name="Miner T."/>
            <person name="Farmer C."/>
            <person name="Delehaunty K."/>
            <person name="Cordes M."/>
            <person name="Minx P."/>
            <person name="Tomlinson C."/>
            <person name="Chen J."/>
            <person name="Wollam A."/>
            <person name="Pepin K.H."/>
            <person name="Bhonagiri V."/>
            <person name="Zhang X."/>
            <person name="Suruliraj S."/>
            <person name="Warren W."/>
            <person name="Mitreva M."/>
            <person name="Mardis E.R."/>
            <person name="Wilson R.K."/>
        </authorList>
    </citation>
    <scope>NUCLEOTIDE SEQUENCE [LARGE SCALE GENOMIC DNA]</scope>
    <source>
        <strain evidence="4 5">DSM 1785</strain>
    </source>
</reference>
<dbReference type="PANTHER" id="PTHR39176">
    <property type="entry name" value="PERIPLASMIC PROTEIN-RELATED"/>
    <property type="match status" value="1"/>
</dbReference>
<dbReference type="OrthoDB" id="2438161at2"/>
<dbReference type="PATRIC" id="fig|545697.3.peg.2916"/>
<name>L1Q5S3_9CLOT</name>
<protein>
    <recommendedName>
        <fullName evidence="3">Lysozyme inhibitor LprI-like N-terminal domain-containing protein</fullName>
    </recommendedName>
</protein>
<dbReference type="InterPro" id="IPR009739">
    <property type="entry name" value="LprI-like_N"/>
</dbReference>
<evidence type="ECO:0000256" key="2">
    <source>
        <dbReference type="SAM" id="SignalP"/>
    </source>
</evidence>
<keyword evidence="5" id="KW-1185">Reference proteome</keyword>
<feature type="chain" id="PRO_5038585800" description="Lysozyme inhibitor LprI-like N-terminal domain-containing protein" evidence="2">
    <location>
        <begin position="21"/>
        <end position="187"/>
    </location>
</feature>
<gene>
    <name evidence="4" type="ORF">HMPREF0216_02968</name>
</gene>
<dbReference type="Proteomes" id="UP000010420">
    <property type="component" value="Unassembled WGS sequence"/>
</dbReference>
<comment type="caution">
    <text evidence="4">The sequence shown here is derived from an EMBL/GenBank/DDBJ whole genome shotgun (WGS) entry which is preliminary data.</text>
</comment>
<dbReference type="EMBL" id="AMEZ01000109">
    <property type="protein sequence ID" value="EKY23298.1"/>
    <property type="molecule type" value="Genomic_DNA"/>
</dbReference>
<evidence type="ECO:0000313" key="5">
    <source>
        <dbReference type="Proteomes" id="UP000010420"/>
    </source>
</evidence>
<feature type="signal peptide" evidence="2">
    <location>
        <begin position="1"/>
        <end position="20"/>
    </location>
</feature>
<dbReference type="STRING" id="545697.HMPREF0216_02968"/>
<dbReference type="PROSITE" id="PS51257">
    <property type="entry name" value="PROKAR_LIPOPROTEIN"/>
    <property type="match status" value="1"/>
</dbReference>
<dbReference type="HOGENOM" id="CLU_099091_0_0_9"/>
<dbReference type="Pfam" id="PF07007">
    <property type="entry name" value="LprI"/>
    <property type="match status" value="1"/>
</dbReference>
<feature type="compositionally biased region" description="Acidic residues" evidence="1">
    <location>
        <begin position="41"/>
        <end position="51"/>
    </location>
</feature>
<evidence type="ECO:0000259" key="3">
    <source>
        <dbReference type="Pfam" id="PF07007"/>
    </source>
</evidence>
<dbReference type="RefSeq" id="WP_005215375.1">
    <property type="nucleotide sequence ID" value="NZ_KB291697.1"/>
</dbReference>
<evidence type="ECO:0000313" key="4">
    <source>
        <dbReference type="EMBL" id="EKY23298.1"/>
    </source>
</evidence>
<keyword evidence="2" id="KW-0732">Signal</keyword>
<dbReference type="AlphaFoldDB" id="L1Q5S3"/>
<evidence type="ECO:0000256" key="1">
    <source>
        <dbReference type="SAM" id="MobiDB-lite"/>
    </source>
</evidence>
<dbReference type="Gene3D" id="1.20.1270.180">
    <property type="match status" value="1"/>
</dbReference>
<proteinExistence type="predicted"/>
<sequence length="187" mass="21563">MKKTIIFIMLVAMNFFISCGNSTNSEITTQKENEIVSNNEENSDKENDEGKEEQIIKIEDNEEDEVVISKSQAYLDRYFQLEKELEDSLAGKYSGTTIDMKEAVSIEYDSWDELLNEIYGVLQEQLSEEEMKAVREEQIQWLTIRDSKAGESANEVEGGTMEPLVYESSLAQSTKERCYELINNYMK</sequence>
<dbReference type="eggNOG" id="COG3755">
    <property type="taxonomic scope" value="Bacteria"/>
</dbReference>
<feature type="domain" description="Lysozyme inhibitor LprI-like N-terminal" evidence="3">
    <location>
        <begin position="94"/>
        <end position="181"/>
    </location>
</feature>
<organism evidence="4 5">
    <name type="scientific">Clostridium celatum DSM 1785</name>
    <dbReference type="NCBI Taxonomy" id="545697"/>
    <lineage>
        <taxon>Bacteria</taxon>
        <taxon>Bacillati</taxon>
        <taxon>Bacillota</taxon>
        <taxon>Clostridia</taxon>
        <taxon>Eubacteriales</taxon>
        <taxon>Clostridiaceae</taxon>
        <taxon>Clostridium</taxon>
    </lineage>
</organism>
<accession>L1Q5S3</accession>
<dbReference type="PANTHER" id="PTHR39176:SF1">
    <property type="entry name" value="PERIPLASMIC PROTEIN"/>
    <property type="match status" value="1"/>
</dbReference>
<feature type="region of interest" description="Disordered" evidence="1">
    <location>
        <begin position="29"/>
        <end position="52"/>
    </location>
</feature>